<feature type="domain" description="Cation-transporting P-type ATPase N-terminal" evidence="5">
    <location>
        <begin position="28"/>
        <end position="100"/>
    </location>
</feature>
<dbReference type="AlphaFoldDB" id="A0A7J6Q5K7"/>
<sequence>MIKSRDVKGGNADDSEEDGLGGRAMLELEGGVAGLAQKIGSSLGNGVRSSHAEALKTKYGANYVPPPKPKTYLQFLYAAFKDFTILMLCGAAIISLVLAAAYERTATAYAEGSAIIIAILVVTNVAAINDWRKQRQFDRLNRKVEDVSIRVIRDGVKQEVSINDIVVGDVVIVGVGDIICADGVVIESSAL</sequence>
<keyword evidence="4" id="KW-1133">Transmembrane helix</keyword>
<comment type="caution">
    <text evidence="6">The sequence shown here is derived from an EMBL/GenBank/DDBJ whole genome shotgun (WGS) entry which is preliminary data.</text>
</comment>
<dbReference type="PANTHER" id="PTHR24093:SF369">
    <property type="entry name" value="CALCIUM-TRANSPORTING ATPASE"/>
    <property type="match status" value="1"/>
</dbReference>
<evidence type="ECO:0000256" key="1">
    <source>
        <dbReference type="ARBA" id="ARBA00004127"/>
    </source>
</evidence>
<evidence type="ECO:0000259" key="5">
    <source>
        <dbReference type="SMART" id="SM00831"/>
    </source>
</evidence>
<dbReference type="Gene3D" id="2.70.150.10">
    <property type="entry name" value="Calcium-transporting ATPase, cytoplasmic transduction domain A"/>
    <property type="match status" value="1"/>
</dbReference>
<feature type="transmembrane region" description="Helical" evidence="4">
    <location>
        <begin position="83"/>
        <end position="102"/>
    </location>
</feature>
<feature type="region of interest" description="Disordered" evidence="3">
    <location>
        <begin position="1"/>
        <end position="20"/>
    </location>
</feature>
<dbReference type="InterPro" id="IPR008250">
    <property type="entry name" value="ATPase_P-typ_transduc_dom_A_sf"/>
</dbReference>
<dbReference type="Pfam" id="PF00122">
    <property type="entry name" value="E1-E2_ATPase"/>
    <property type="match status" value="1"/>
</dbReference>
<dbReference type="PANTHER" id="PTHR24093">
    <property type="entry name" value="CATION TRANSPORTING ATPASE"/>
    <property type="match status" value="1"/>
</dbReference>
<evidence type="ECO:0000256" key="2">
    <source>
        <dbReference type="ARBA" id="ARBA00022842"/>
    </source>
</evidence>
<accession>A0A7J6Q5K7</accession>
<feature type="transmembrane region" description="Helical" evidence="4">
    <location>
        <begin position="108"/>
        <end position="129"/>
    </location>
</feature>
<dbReference type="Proteomes" id="UP000553632">
    <property type="component" value="Unassembled WGS sequence"/>
</dbReference>
<comment type="subcellular location">
    <subcellularLocation>
        <location evidence="1">Endomembrane system</location>
        <topology evidence="1">Multi-pass membrane protein</topology>
    </subcellularLocation>
</comment>
<keyword evidence="7" id="KW-1185">Reference proteome</keyword>
<gene>
    <name evidence="6" type="ORF">FOZ63_015102</name>
</gene>
<dbReference type="OMA" id="HEAINHI"/>
<keyword evidence="2" id="KW-0460">Magnesium</keyword>
<evidence type="ECO:0000313" key="6">
    <source>
        <dbReference type="EMBL" id="KAF4703502.1"/>
    </source>
</evidence>
<dbReference type="SMART" id="SM00831">
    <property type="entry name" value="Cation_ATPase_N"/>
    <property type="match status" value="1"/>
</dbReference>
<dbReference type="InterPro" id="IPR023298">
    <property type="entry name" value="ATPase_P-typ_TM_dom_sf"/>
</dbReference>
<protein>
    <recommendedName>
        <fullName evidence="5">Cation-transporting P-type ATPase N-terminal domain-containing protein</fullName>
    </recommendedName>
</protein>
<dbReference type="EMBL" id="JABANO010035434">
    <property type="protein sequence ID" value="KAF4703502.1"/>
    <property type="molecule type" value="Genomic_DNA"/>
</dbReference>
<keyword evidence="4" id="KW-0472">Membrane</keyword>
<dbReference type="Pfam" id="PF00690">
    <property type="entry name" value="Cation_ATPase_N"/>
    <property type="match status" value="1"/>
</dbReference>
<proteinExistence type="predicted"/>
<dbReference type="GO" id="GO:0012505">
    <property type="term" value="C:endomembrane system"/>
    <property type="evidence" value="ECO:0007669"/>
    <property type="project" value="UniProtKB-SubCell"/>
</dbReference>
<name>A0A7J6Q5K7_PEROL</name>
<dbReference type="GO" id="GO:0005886">
    <property type="term" value="C:plasma membrane"/>
    <property type="evidence" value="ECO:0007669"/>
    <property type="project" value="TreeGrafter"/>
</dbReference>
<evidence type="ECO:0000256" key="3">
    <source>
        <dbReference type="SAM" id="MobiDB-lite"/>
    </source>
</evidence>
<dbReference type="Gene3D" id="1.20.1110.10">
    <property type="entry name" value="Calcium-transporting ATPase, transmembrane domain"/>
    <property type="match status" value="1"/>
</dbReference>
<dbReference type="InterPro" id="IPR004014">
    <property type="entry name" value="ATPase_P-typ_cation-transptr_N"/>
</dbReference>
<keyword evidence="4" id="KW-0812">Transmembrane</keyword>
<reference evidence="6 7" key="1">
    <citation type="submission" date="2020-04" db="EMBL/GenBank/DDBJ databases">
        <title>Perkinsus olseni comparative genomics.</title>
        <authorList>
            <person name="Bogema D.R."/>
        </authorList>
    </citation>
    <scope>NUCLEOTIDE SEQUENCE [LARGE SCALE GENOMIC DNA]</scope>
    <source>
        <strain evidence="6 7">ATCC PRA-207</strain>
    </source>
</reference>
<dbReference type="SUPFAM" id="SSF81653">
    <property type="entry name" value="Calcium ATPase, transduction domain A"/>
    <property type="match status" value="1"/>
</dbReference>
<dbReference type="GO" id="GO:0005388">
    <property type="term" value="F:P-type calcium transporter activity"/>
    <property type="evidence" value="ECO:0007669"/>
    <property type="project" value="TreeGrafter"/>
</dbReference>
<evidence type="ECO:0000313" key="7">
    <source>
        <dbReference type="Proteomes" id="UP000553632"/>
    </source>
</evidence>
<evidence type="ECO:0000256" key="4">
    <source>
        <dbReference type="SAM" id="Phobius"/>
    </source>
</evidence>
<organism evidence="6 7">
    <name type="scientific">Perkinsus olseni</name>
    <name type="common">Perkinsus atlanticus</name>
    <dbReference type="NCBI Taxonomy" id="32597"/>
    <lineage>
        <taxon>Eukaryota</taxon>
        <taxon>Sar</taxon>
        <taxon>Alveolata</taxon>
        <taxon>Perkinsozoa</taxon>
        <taxon>Perkinsea</taxon>
        <taxon>Perkinsida</taxon>
        <taxon>Perkinsidae</taxon>
        <taxon>Perkinsus</taxon>
    </lineage>
</organism>
<dbReference type="SUPFAM" id="SSF81665">
    <property type="entry name" value="Calcium ATPase, transmembrane domain M"/>
    <property type="match status" value="1"/>
</dbReference>
<dbReference type="InterPro" id="IPR059000">
    <property type="entry name" value="ATPase_P-type_domA"/>
</dbReference>
<feature type="non-terminal residue" evidence="6">
    <location>
        <position position="191"/>
    </location>
</feature>